<feature type="region of interest" description="Disordered" evidence="5">
    <location>
        <begin position="395"/>
        <end position="415"/>
    </location>
</feature>
<dbReference type="InterPro" id="IPR036719">
    <property type="entry name" value="Neuro-gated_channel_TM_sf"/>
</dbReference>
<dbReference type="SUPFAM" id="SSF90112">
    <property type="entry name" value="Neurotransmitter-gated ion-channel transmembrane pore"/>
    <property type="match status" value="1"/>
</dbReference>
<evidence type="ECO:0000256" key="4">
    <source>
        <dbReference type="ARBA" id="ARBA00023136"/>
    </source>
</evidence>
<evidence type="ECO:0000256" key="3">
    <source>
        <dbReference type="ARBA" id="ARBA00022989"/>
    </source>
</evidence>
<feature type="compositionally biased region" description="Gly residues" evidence="5">
    <location>
        <begin position="909"/>
        <end position="926"/>
    </location>
</feature>
<dbReference type="GO" id="GO:0004888">
    <property type="term" value="F:transmembrane signaling receptor activity"/>
    <property type="evidence" value="ECO:0007669"/>
    <property type="project" value="InterPro"/>
</dbReference>
<feature type="region of interest" description="Disordered" evidence="5">
    <location>
        <begin position="700"/>
        <end position="785"/>
    </location>
</feature>
<feature type="domain" description="Neurotransmitter-gated ion-channel ligand-binding" evidence="7">
    <location>
        <begin position="45"/>
        <end position="134"/>
    </location>
</feature>
<keyword evidence="3 6" id="KW-1133">Transmembrane helix</keyword>
<feature type="compositionally biased region" description="Low complexity" evidence="5">
    <location>
        <begin position="850"/>
        <end position="859"/>
    </location>
</feature>
<dbReference type="OrthoDB" id="2016799at2759"/>
<comment type="caution">
    <text evidence="8">The sequence shown here is derived from an EMBL/GenBank/DDBJ whole genome shotgun (WGS) entry which is preliminary data.</text>
</comment>
<keyword evidence="4 6" id="KW-0472">Membrane</keyword>
<dbReference type="Gene3D" id="1.20.58.390">
    <property type="entry name" value="Neurotransmitter-gated ion-channel transmembrane domain"/>
    <property type="match status" value="1"/>
</dbReference>
<feature type="region of interest" description="Disordered" evidence="5">
    <location>
        <begin position="887"/>
        <end position="926"/>
    </location>
</feature>
<evidence type="ECO:0000259" key="7">
    <source>
        <dbReference type="Pfam" id="PF02931"/>
    </source>
</evidence>
<accession>A0A835TG79</accession>
<keyword evidence="2 6" id="KW-0812">Transmembrane</keyword>
<evidence type="ECO:0000256" key="1">
    <source>
        <dbReference type="ARBA" id="ARBA00004141"/>
    </source>
</evidence>
<feature type="compositionally biased region" description="Low complexity" evidence="5">
    <location>
        <begin position="709"/>
        <end position="721"/>
    </location>
</feature>
<feature type="compositionally biased region" description="Low complexity" evidence="5">
    <location>
        <begin position="746"/>
        <end position="759"/>
    </location>
</feature>
<feature type="transmembrane region" description="Helical" evidence="6">
    <location>
        <begin position="318"/>
        <end position="335"/>
    </location>
</feature>
<dbReference type="InterPro" id="IPR006201">
    <property type="entry name" value="Neur_channel"/>
</dbReference>
<dbReference type="InterPro" id="IPR006202">
    <property type="entry name" value="Neur_chan_lig-bd"/>
</dbReference>
<feature type="compositionally biased region" description="Low complexity" evidence="5">
    <location>
        <begin position="471"/>
        <end position="483"/>
    </location>
</feature>
<gene>
    <name evidence="8" type="ORF">HXX76_005744</name>
</gene>
<feature type="region of interest" description="Disordered" evidence="5">
    <location>
        <begin position="457"/>
        <end position="497"/>
    </location>
</feature>
<organism evidence="8 9">
    <name type="scientific">Chlamydomonas incerta</name>
    <dbReference type="NCBI Taxonomy" id="51695"/>
    <lineage>
        <taxon>Eukaryota</taxon>
        <taxon>Viridiplantae</taxon>
        <taxon>Chlorophyta</taxon>
        <taxon>core chlorophytes</taxon>
        <taxon>Chlorophyceae</taxon>
        <taxon>CS clade</taxon>
        <taxon>Chlamydomonadales</taxon>
        <taxon>Chlamydomonadaceae</taxon>
        <taxon>Chlamydomonas</taxon>
    </lineage>
</organism>
<dbReference type="EMBL" id="JAEHOC010000010">
    <property type="protein sequence ID" value="KAG2438135.1"/>
    <property type="molecule type" value="Genomic_DNA"/>
</dbReference>
<evidence type="ECO:0000313" key="9">
    <source>
        <dbReference type="Proteomes" id="UP000650467"/>
    </source>
</evidence>
<name>A0A835TG79_CHLIN</name>
<sequence>MWWVVLTWEDPTAGGEVLVRTGSVASTPCARGCDSNGLLSSGCCDSIWLPSIELPNLVAYDQDQLPRYRINANASSGVVTWSTRLVGTWYAPLDFRAYPFDHQHLLMEMTIADSQSHAVGLKWEHVAKLNNTAHTKGADLAGWRVKWAKGKIYDSRGCQLAFGVTAPRYDGVTAAGLDALGSGNASSSTSSSTTNGTAVVAADSVVAAGGDNSSSGSSSSSGGSSSGGGVQYVSIGIPDRFFADNAGIGTTVPEDCGVHPTLYDEARALYGPIVLVADIMVKRVSSYFLLTNLVPVLVVSLASLVSYCMPCAALGERIGVITTMILSLTALQFVFDTPPANYINALQSVVLASYLLMAIAVAEALVVNRLVGLSSSLTNKRSCVRKYSTLLSSRQRSRPSASLPSGPYGGGAKRSATSSLDRRLAAALAAAAAAGQLDDPEAAAAAVKLAVAGSQAADAGPNPFAKQRQRSLGGSSSGSVSASEGKRRLQQRKNAAAEVAAVMGPPGDEEAGLGAHGATVMAAQRGQRGLGGGGGRGGGVAAVELVAAAAPSPGAPAGLAAPAALTRSTSAAAAATATGTPGMSAAEAAAAALATASAAANPLYDRSVSYSGVGATAGAYYTDAGAATATAATAAAAAAPANAISVSGSLPTQARLLQPPPPQLPVSISAAPAAAALPAAGLNPTAYSASLALAANSGHPTLPLPPSTSPDDYLPQQQPPQWHTPAAPPQSLQQGGARPVAEAAEEYQPMAQQPQQQPASGQHRDNRQQLTGDSATDLSRRKPPRPFDAARQLLLPLSGAGTGAATAAAGGSVATSGQPLLAAGRNPGAAAASGGATAAAVPRGPNFHRPSGASSTTAATAPAAAAGTAATAAGLNLLHQRSLELDAAAASTSAPPPQPTWRRSNRVAGGAGEGANGAAGGGGGGGGAGGRVRAAAGWLAACWGGARGCCWSTCERPMEWYSNIKEDPELAMYVAVRIDKWTCGVSFVLYVVCVTVLLWFMTQVGDHKLMLGDRPGNM</sequence>
<evidence type="ECO:0000256" key="5">
    <source>
        <dbReference type="SAM" id="MobiDB-lite"/>
    </source>
</evidence>
<feature type="compositionally biased region" description="Polar residues" evidence="5">
    <location>
        <begin position="768"/>
        <end position="777"/>
    </location>
</feature>
<dbReference type="AlphaFoldDB" id="A0A835TG79"/>
<keyword evidence="9" id="KW-1185">Reference proteome</keyword>
<dbReference type="InterPro" id="IPR038050">
    <property type="entry name" value="Neuro_actylchol_rec"/>
</dbReference>
<dbReference type="GO" id="GO:0005230">
    <property type="term" value="F:extracellular ligand-gated monoatomic ion channel activity"/>
    <property type="evidence" value="ECO:0007669"/>
    <property type="project" value="InterPro"/>
</dbReference>
<evidence type="ECO:0000256" key="6">
    <source>
        <dbReference type="SAM" id="Phobius"/>
    </source>
</evidence>
<dbReference type="Pfam" id="PF02931">
    <property type="entry name" value="Neur_chan_LBD"/>
    <property type="match status" value="1"/>
</dbReference>
<dbReference type="Proteomes" id="UP000650467">
    <property type="component" value="Unassembled WGS sequence"/>
</dbReference>
<feature type="transmembrane region" description="Helical" evidence="6">
    <location>
        <begin position="347"/>
        <end position="371"/>
    </location>
</feature>
<evidence type="ECO:0000256" key="2">
    <source>
        <dbReference type="ARBA" id="ARBA00022692"/>
    </source>
</evidence>
<dbReference type="Gene3D" id="2.70.170.10">
    <property type="entry name" value="Neurotransmitter-gated ion-channel ligand-binding domain"/>
    <property type="match status" value="1"/>
</dbReference>
<dbReference type="InterPro" id="IPR036734">
    <property type="entry name" value="Neur_chan_lig-bd_sf"/>
</dbReference>
<feature type="region of interest" description="Disordered" evidence="5">
    <location>
        <begin position="826"/>
        <end position="859"/>
    </location>
</feature>
<reference evidence="8" key="1">
    <citation type="journal article" date="2020" name="bioRxiv">
        <title>Comparative genomics of Chlamydomonas.</title>
        <authorList>
            <person name="Craig R.J."/>
            <person name="Hasan A.R."/>
            <person name="Ness R.W."/>
            <person name="Keightley P.D."/>
        </authorList>
    </citation>
    <scope>NUCLEOTIDE SEQUENCE</scope>
    <source>
        <strain evidence="8">SAG 7.73</strain>
    </source>
</reference>
<protein>
    <recommendedName>
        <fullName evidence="7">Neurotransmitter-gated ion-channel ligand-binding domain-containing protein</fullName>
    </recommendedName>
</protein>
<proteinExistence type="predicted"/>
<evidence type="ECO:0000313" key="8">
    <source>
        <dbReference type="EMBL" id="KAG2438135.1"/>
    </source>
</evidence>
<feature type="transmembrane region" description="Helical" evidence="6">
    <location>
        <begin position="287"/>
        <end position="306"/>
    </location>
</feature>
<feature type="compositionally biased region" description="Low complexity" evidence="5">
    <location>
        <begin position="826"/>
        <end position="840"/>
    </location>
</feature>
<feature type="transmembrane region" description="Helical" evidence="6">
    <location>
        <begin position="981"/>
        <end position="1001"/>
    </location>
</feature>
<comment type="subcellular location">
    <subcellularLocation>
        <location evidence="1">Membrane</location>
        <topology evidence="1">Multi-pass membrane protein</topology>
    </subcellularLocation>
</comment>
<dbReference type="PANTHER" id="PTHR18945">
    <property type="entry name" value="NEUROTRANSMITTER GATED ION CHANNEL"/>
    <property type="match status" value="1"/>
</dbReference>
<dbReference type="GO" id="GO:0016020">
    <property type="term" value="C:membrane"/>
    <property type="evidence" value="ECO:0007669"/>
    <property type="project" value="UniProtKB-SubCell"/>
</dbReference>